<gene>
    <name evidence="2" type="ORF">NRP21_20705</name>
</gene>
<evidence type="ECO:0000313" key="3">
    <source>
        <dbReference type="Proteomes" id="UP001524642"/>
    </source>
</evidence>
<dbReference type="EMBL" id="JANJOU010000021">
    <property type="protein sequence ID" value="MCR0984483.1"/>
    <property type="molecule type" value="Genomic_DNA"/>
</dbReference>
<dbReference type="Proteomes" id="UP001524642">
    <property type="component" value="Unassembled WGS sequence"/>
</dbReference>
<protein>
    <submittedName>
        <fullName evidence="2">Uncharacterized protein</fullName>
    </submittedName>
</protein>
<organism evidence="2 3">
    <name type="scientific">Roseomonas populi</name>
    <dbReference type="NCBI Taxonomy" id="3121582"/>
    <lineage>
        <taxon>Bacteria</taxon>
        <taxon>Pseudomonadati</taxon>
        <taxon>Pseudomonadota</taxon>
        <taxon>Alphaproteobacteria</taxon>
        <taxon>Acetobacterales</taxon>
        <taxon>Roseomonadaceae</taxon>
        <taxon>Roseomonas</taxon>
    </lineage>
</organism>
<evidence type="ECO:0000313" key="2">
    <source>
        <dbReference type="EMBL" id="MCR0984483.1"/>
    </source>
</evidence>
<evidence type="ECO:0000256" key="1">
    <source>
        <dbReference type="SAM" id="MobiDB-lite"/>
    </source>
</evidence>
<name>A0ABT1XAM9_9PROT</name>
<sequence length="47" mass="5043">MARQTGETYRESLQDDRQVPVPTVEAALASDGRHAVTARGMAGLEVT</sequence>
<dbReference type="RefSeq" id="WP_257718137.1">
    <property type="nucleotide sequence ID" value="NZ_JANJOU010000021.1"/>
</dbReference>
<feature type="compositionally biased region" description="Basic and acidic residues" evidence="1">
    <location>
        <begin position="8"/>
        <end position="18"/>
    </location>
</feature>
<accession>A0ABT1XAM9</accession>
<feature type="region of interest" description="Disordered" evidence="1">
    <location>
        <begin position="1"/>
        <end position="20"/>
    </location>
</feature>
<keyword evidence="3" id="KW-1185">Reference proteome</keyword>
<comment type="caution">
    <text evidence="2">The sequence shown here is derived from an EMBL/GenBank/DDBJ whole genome shotgun (WGS) entry which is preliminary data.</text>
</comment>
<reference evidence="2 3" key="1">
    <citation type="submission" date="2022-06" db="EMBL/GenBank/DDBJ databases">
        <title>Roseomonas CN29.</title>
        <authorList>
            <person name="Cheng Y."/>
            <person name="He X."/>
        </authorList>
    </citation>
    <scope>NUCLEOTIDE SEQUENCE [LARGE SCALE GENOMIC DNA]</scope>
    <source>
        <strain evidence="2 3">CN29</strain>
    </source>
</reference>
<proteinExistence type="predicted"/>